<protein>
    <submittedName>
        <fullName evidence="2">Uncharacterized protein</fullName>
    </submittedName>
</protein>
<comment type="caution">
    <text evidence="2">The sequence shown here is derived from an EMBL/GenBank/DDBJ whole genome shotgun (WGS) entry which is preliminary data.</text>
</comment>
<keyword evidence="3" id="KW-1185">Reference proteome</keyword>
<evidence type="ECO:0000313" key="3">
    <source>
        <dbReference type="Proteomes" id="UP000678393"/>
    </source>
</evidence>
<dbReference type="EMBL" id="CAJHNH020000277">
    <property type="protein sequence ID" value="CAG5116620.1"/>
    <property type="molecule type" value="Genomic_DNA"/>
</dbReference>
<evidence type="ECO:0000313" key="2">
    <source>
        <dbReference type="EMBL" id="CAG5116620.1"/>
    </source>
</evidence>
<dbReference type="AlphaFoldDB" id="A0A8S3YNW3"/>
<gene>
    <name evidence="2" type="ORF">CUNI_LOCUS2178</name>
</gene>
<name>A0A8S3YNW3_9EUPU</name>
<dbReference type="OrthoDB" id="5212574at2759"/>
<proteinExistence type="predicted"/>
<accession>A0A8S3YNW3</accession>
<evidence type="ECO:0000256" key="1">
    <source>
        <dbReference type="SAM" id="MobiDB-lite"/>
    </source>
</evidence>
<feature type="region of interest" description="Disordered" evidence="1">
    <location>
        <begin position="30"/>
        <end position="57"/>
    </location>
</feature>
<feature type="compositionally biased region" description="Basic and acidic residues" evidence="1">
    <location>
        <begin position="40"/>
        <end position="57"/>
    </location>
</feature>
<dbReference type="Proteomes" id="UP000678393">
    <property type="component" value="Unassembled WGS sequence"/>
</dbReference>
<organism evidence="2 3">
    <name type="scientific">Candidula unifasciata</name>
    <dbReference type="NCBI Taxonomy" id="100452"/>
    <lineage>
        <taxon>Eukaryota</taxon>
        <taxon>Metazoa</taxon>
        <taxon>Spiralia</taxon>
        <taxon>Lophotrochozoa</taxon>
        <taxon>Mollusca</taxon>
        <taxon>Gastropoda</taxon>
        <taxon>Heterobranchia</taxon>
        <taxon>Euthyneura</taxon>
        <taxon>Panpulmonata</taxon>
        <taxon>Eupulmonata</taxon>
        <taxon>Stylommatophora</taxon>
        <taxon>Helicina</taxon>
        <taxon>Helicoidea</taxon>
        <taxon>Geomitridae</taxon>
        <taxon>Candidula</taxon>
    </lineage>
</organism>
<reference evidence="2" key="1">
    <citation type="submission" date="2021-04" db="EMBL/GenBank/DDBJ databases">
        <authorList>
            <consortium name="Molecular Ecology Group"/>
        </authorList>
    </citation>
    <scope>NUCLEOTIDE SEQUENCE</scope>
</reference>
<sequence>MLAWEKLMASTERERNNLRLLKAGWPDNGMVQPASQAIDKNSDGESEKSSVLSESDRSDMMSIVSDKMSVENCEEADCTDRLLPNGDLPATVGDMLNYVIEPSLIANANLLGDIDNLDKLLESNPSLEQLSSTDIYVRPAVIFPCIIEALSWACQGRDPKVQVQDPQAIPQTIPSFLSEADHIQVLATGSLNFVGGVLDVLSSADDVYSN</sequence>